<protein>
    <recommendedName>
        <fullName evidence="2">histidine kinase</fullName>
        <ecNumber evidence="2">2.7.13.3</ecNumber>
    </recommendedName>
</protein>
<dbReference type="InterPro" id="IPR003594">
    <property type="entry name" value="HATPase_dom"/>
</dbReference>
<dbReference type="RefSeq" id="WP_206722823.1">
    <property type="nucleotide sequence ID" value="NZ_CP071090.1"/>
</dbReference>
<gene>
    <name evidence="10" type="ORF">JY651_39620</name>
</gene>
<dbReference type="PANTHER" id="PTHR45436:SF16">
    <property type="entry name" value="HISTIDINE KINASE"/>
    <property type="match status" value="1"/>
</dbReference>
<comment type="catalytic activity">
    <reaction evidence="1">
        <text>ATP + protein L-histidine = ADP + protein N-phospho-L-histidine.</text>
        <dbReference type="EC" id="2.7.13.3"/>
    </reaction>
</comment>
<dbReference type="InterPro" id="IPR050428">
    <property type="entry name" value="TCS_sensor_his_kinase"/>
</dbReference>
<dbReference type="Gene3D" id="1.10.287.130">
    <property type="match status" value="1"/>
</dbReference>
<sequence>MAWSAVFALALMGGFFALFSYDLEDTLFNRLVAAEADRPEPGHLPGLTAYADHASLPPWLGARLAEDARRGEYEVATEGHGHFHVAVRPGAADGRPRYIALDVSALTSTTAQFRRTSGLLITSALLALVAAALLGRLVARRLGRPLEQLVARLREEGTALPDDDGGVVEVRALLDALRARDARIQELLERERRFNRDASHELRTPLSVALGAVEILELDPPRDAETFGRLRGAVQQMGLLTEGILWLAREGGAEERCELLGVTRELVARYAHLRQHEDVEVTIRTTGDVLAPIPAPVAGVMLGNLLKNALAYTSEGRIVIDIEPTAWTLSDTGVGFGRVEPGREGFGIGLSLVERLARRFSWGISIETLEPHGTRVRLTWTSSGQVFQAVGK</sequence>
<keyword evidence="3" id="KW-0597">Phosphoprotein</keyword>
<proteinExistence type="predicted"/>
<feature type="transmembrane region" description="Helical" evidence="8">
    <location>
        <begin position="118"/>
        <end position="139"/>
    </location>
</feature>
<keyword evidence="11" id="KW-1185">Reference proteome</keyword>
<reference evidence="10 11" key="1">
    <citation type="submission" date="2021-02" db="EMBL/GenBank/DDBJ databases">
        <title>De Novo genome assembly of isolated myxobacteria.</title>
        <authorList>
            <person name="Stevens D.C."/>
        </authorList>
    </citation>
    <scope>NUCLEOTIDE SEQUENCE [LARGE SCALE GENOMIC DNA]</scope>
    <source>
        <strain evidence="11">SCPEA02</strain>
    </source>
</reference>
<dbReference type="InterPro" id="IPR005467">
    <property type="entry name" value="His_kinase_dom"/>
</dbReference>
<dbReference type="Pfam" id="PF02518">
    <property type="entry name" value="HATPase_c"/>
    <property type="match status" value="1"/>
</dbReference>
<evidence type="ECO:0000256" key="8">
    <source>
        <dbReference type="SAM" id="Phobius"/>
    </source>
</evidence>
<keyword evidence="7 8" id="KW-1133">Transmembrane helix</keyword>
<dbReference type="SUPFAM" id="SSF47384">
    <property type="entry name" value="Homodimeric domain of signal transducing histidine kinase"/>
    <property type="match status" value="1"/>
</dbReference>
<dbReference type="EC" id="2.7.13.3" evidence="2"/>
<dbReference type="Proteomes" id="UP000662747">
    <property type="component" value="Chromosome"/>
</dbReference>
<evidence type="ECO:0000313" key="10">
    <source>
        <dbReference type="EMBL" id="QSQ21244.1"/>
    </source>
</evidence>
<feature type="domain" description="Histidine kinase" evidence="9">
    <location>
        <begin position="197"/>
        <end position="384"/>
    </location>
</feature>
<evidence type="ECO:0000256" key="7">
    <source>
        <dbReference type="ARBA" id="ARBA00022989"/>
    </source>
</evidence>
<evidence type="ECO:0000259" key="9">
    <source>
        <dbReference type="PROSITE" id="PS50109"/>
    </source>
</evidence>
<dbReference type="CDD" id="cd00082">
    <property type="entry name" value="HisKA"/>
    <property type="match status" value="1"/>
</dbReference>
<dbReference type="EMBL" id="CP071090">
    <property type="protein sequence ID" value="QSQ21244.1"/>
    <property type="molecule type" value="Genomic_DNA"/>
</dbReference>
<dbReference type="Gene3D" id="3.30.565.10">
    <property type="entry name" value="Histidine kinase-like ATPase, C-terminal domain"/>
    <property type="match status" value="1"/>
</dbReference>
<dbReference type="PANTHER" id="PTHR45436">
    <property type="entry name" value="SENSOR HISTIDINE KINASE YKOH"/>
    <property type="match status" value="1"/>
</dbReference>
<dbReference type="SMART" id="SM00388">
    <property type="entry name" value="HisKA"/>
    <property type="match status" value="1"/>
</dbReference>
<evidence type="ECO:0000313" key="11">
    <source>
        <dbReference type="Proteomes" id="UP000662747"/>
    </source>
</evidence>
<evidence type="ECO:0000256" key="3">
    <source>
        <dbReference type="ARBA" id="ARBA00022553"/>
    </source>
</evidence>
<evidence type="ECO:0000256" key="1">
    <source>
        <dbReference type="ARBA" id="ARBA00000085"/>
    </source>
</evidence>
<dbReference type="InterPro" id="IPR036097">
    <property type="entry name" value="HisK_dim/P_sf"/>
</dbReference>
<dbReference type="GO" id="GO:0016301">
    <property type="term" value="F:kinase activity"/>
    <property type="evidence" value="ECO:0007669"/>
    <property type="project" value="UniProtKB-KW"/>
</dbReference>
<evidence type="ECO:0000256" key="5">
    <source>
        <dbReference type="ARBA" id="ARBA00022692"/>
    </source>
</evidence>
<keyword evidence="6 10" id="KW-0418">Kinase</keyword>
<dbReference type="InterPro" id="IPR003661">
    <property type="entry name" value="HisK_dim/P_dom"/>
</dbReference>
<name>A0ABX7NV26_9BACT</name>
<dbReference type="PROSITE" id="PS50109">
    <property type="entry name" value="HIS_KIN"/>
    <property type="match status" value="1"/>
</dbReference>
<dbReference type="Pfam" id="PF00512">
    <property type="entry name" value="HisKA"/>
    <property type="match status" value="1"/>
</dbReference>
<evidence type="ECO:0000256" key="6">
    <source>
        <dbReference type="ARBA" id="ARBA00022777"/>
    </source>
</evidence>
<dbReference type="SMART" id="SM00387">
    <property type="entry name" value="HATPase_c"/>
    <property type="match status" value="1"/>
</dbReference>
<dbReference type="SUPFAM" id="SSF55874">
    <property type="entry name" value="ATPase domain of HSP90 chaperone/DNA topoisomerase II/histidine kinase"/>
    <property type="match status" value="1"/>
</dbReference>
<organism evidence="10 11">
    <name type="scientific">Pyxidicoccus parkwayensis</name>
    <dbReference type="NCBI Taxonomy" id="2813578"/>
    <lineage>
        <taxon>Bacteria</taxon>
        <taxon>Pseudomonadati</taxon>
        <taxon>Myxococcota</taxon>
        <taxon>Myxococcia</taxon>
        <taxon>Myxococcales</taxon>
        <taxon>Cystobacterineae</taxon>
        <taxon>Myxococcaceae</taxon>
        <taxon>Pyxidicoccus</taxon>
    </lineage>
</organism>
<accession>A0ABX7NV26</accession>
<keyword evidence="4" id="KW-0808">Transferase</keyword>
<dbReference type="InterPro" id="IPR036890">
    <property type="entry name" value="HATPase_C_sf"/>
</dbReference>
<evidence type="ECO:0000256" key="2">
    <source>
        <dbReference type="ARBA" id="ARBA00012438"/>
    </source>
</evidence>
<evidence type="ECO:0000256" key="4">
    <source>
        <dbReference type="ARBA" id="ARBA00022679"/>
    </source>
</evidence>
<keyword evidence="5 8" id="KW-0812">Transmembrane</keyword>
<keyword evidence="8" id="KW-0472">Membrane</keyword>